<keyword evidence="3" id="KW-0813">Transport</keyword>
<evidence type="ECO:0000313" key="10">
    <source>
        <dbReference type="Proteomes" id="UP000247811"/>
    </source>
</evidence>
<dbReference type="RefSeq" id="WP_110401037.1">
    <property type="nucleotide sequence ID" value="NZ_QJJS01000010.1"/>
</dbReference>
<accession>A0A318GYG6</accession>
<dbReference type="PANTHER" id="PTHR30472:SF1">
    <property type="entry name" value="FE(3+) DICITRATE TRANSPORT SYSTEM PERMEASE PROTEIN FECC-RELATED"/>
    <property type="match status" value="1"/>
</dbReference>
<organism evidence="9 10">
    <name type="scientific">Sphaerotilus hippei</name>
    <dbReference type="NCBI Taxonomy" id="744406"/>
    <lineage>
        <taxon>Bacteria</taxon>
        <taxon>Pseudomonadati</taxon>
        <taxon>Pseudomonadota</taxon>
        <taxon>Betaproteobacteria</taxon>
        <taxon>Burkholderiales</taxon>
        <taxon>Sphaerotilaceae</taxon>
        <taxon>Sphaerotilus</taxon>
    </lineage>
</organism>
<evidence type="ECO:0000256" key="8">
    <source>
        <dbReference type="SAM" id="Phobius"/>
    </source>
</evidence>
<dbReference type="SUPFAM" id="SSF81345">
    <property type="entry name" value="ABC transporter involved in vitamin B12 uptake, BtuC"/>
    <property type="match status" value="1"/>
</dbReference>
<feature type="transmembrane region" description="Helical" evidence="8">
    <location>
        <begin position="324"/>
        <end position="340"/>
    </location>
</feature>
<keyword evidence="6 8" id="KW-1133">Transmembrane helix</keyword>
<dbReference type="GO" id="GO:0022857">
    <property type="term" value="F:transmembrane transporter activity"/>
    <property type="evidence" value="ECO:0007669"/>
    <property type="project" value="InterPro"/>
</dbReference>
<dbReference type="Pfam" id="PF01032">
    <property type="entry name" value="FecCD"/>
    <property type="match status" value="1"/>
</dbReference>
<dbReference type="GO" id="GO:0033214">
    <property type="term" value="P:siderophore-iron import into cell"/>
    <property type="evidence" value="ECO:0007669"/>
    <property type="project" value="TreeGrafter"/>
</dbReference>
<feature type="transmembrane region" description="Helical" evidence="8">
    <location>
        <begin position="23"/>
        <end position="43"/>
    </location>
</feature>
<evidence type="ECO:0000256" key="7">
    <source>
        <dbReference type="ARBA" id="ARBA00023136"/>
    </source>
</evidence>
<sequence length="348" mass="35800">MSRPLWQDGPAVAPDRQRAHRRLAGLVLLLASLACLAAASLMLGNRPLPEAVLWQALWQPGDDLASTIVWQFRLPRTALAVVVGCALGVAGALMQALNRNPLADPGLLGIHAGASLAVVLAMSVLGLRAPATLALFALAGAAAGSLGVQLLAGRAPPGQRRVRLLLAGTALSACLASATAMVTLFDVQTFDAYRFWIVGSLEGRGLDVLGTTGPLVVLGVLLALSQAHALDALGLGDDMGQALGQRLWRVRAVGHAAVVLLCGAATAAAGPIGFIGLVVPHLVRLIVGPHWRWIMAYALLAGPVLVLGADVLGRLIARPDEIEAGIVSALLGAPVLLVLVRRTTGGAR</sequence>
<dbReference type="PROSITE" id="PS51257">
    <property type="entry name" value="PROKAR_LIPOPROTEIN"/>
    <property type="match status" value="1"/>
</dbReference>
<evidence type="ECO:0000256" key="1">
    <source>
        <dbReference type="ARBA" id="ARBA00004651"/>
    </source>
</evidence>
<dbReference type="PANTHER" id="PTHR30472">
    <property type="entry name" value="FERRIC ENTEROBACTIN TRANSPORT SYSTEM PERMEASE PROTEIN"/>
    <property type="match status" value="1"/>
</dbReference>
<dbReference type="Proteomes" id="UP000247811">
    <property type="component" value="Unassembled WGS sequence"/>
</dbReference>
<dbReference type="InterPro" id="IPR037294">
    <property type="entry name" value="ABC_BtuC-like"/>
</dbReference>
<comment type="subcellular location">
    <subcellularLocation>
        <location evidence="1">Cell membrane</location>
        <topology evidence="1">Multi-pass membrane protein</topology>
    </subcellularLocation>
</comment>
<feature type="transmembrane region" description="Helical" evidence="8">
    <location>
        <begin position="215"/>
        <end position="235"/>
    </location>
</feature>
<evidence type="ECO:0000256" key="6">
    <source>
        <dbReference type="ARBA" id="ARBA00022989"/>
    </source>
</evidence>
<feature type="transmembrane region" description="Helical" evidence="8">
    <location>
        <begin position="256"/>
        <end position="279"/>
    </location>
</feature>
<keyword evidence="7 8" id="KW-0472">Membrane</keyword>
<feature type="transmembrane region" description="Helical" evidence="8">
    <location>
        <begin position="164"/>
        <end position="185"/>
    </location>
</feature>
<dbReference type="Gene3D" id="1.10.3470.10">
    <property type="entry name" value="ABC transporter involved in vitamin B12 uptake, BtuC"/>
    <property type="match status" value="1"/>
</dbReference>
<dbReference type="GO" id="GO:0005886">
    <property type="term" value="C:plasma membrane"/>
    <property type="evidence" value="ECO:0007669"/>
    <property type="project" value="UniProtKB-SubCell"/>
</dbReference>
<protein>
    <submittedName>
        <fullName evidence="9">Iron complex transport system permease protein</fullName>
    </submittedName>
</protein>
<keyword evidence="4" id="KW-1003">Cell membrane</keyword>
<feature type="transmembrane region" description="Helical" evidence="8">
    <location>
        <begin position="291"/>
        <end position="312"/>
    </location>
</feature>
<name>A0A318GYG6_9BURK</name>
<feature type="transmembrane region" description="Helical" evidence="8">
    <location>
        <begin position="133"/>
        <end position="152"/>
    </location>
</feature>
<dbReference type="CDD" id="cd06550">
    <property type="entry name" value="TM_ABC_iron-siderophores_like"/>
    <property type="match status" value="1"/>
</dbReference>
<evidence type="ECO:0000256" key="5">
    <source>
        <dbReference type="ARBA" id="ARBA00022692"/>
    </source>
</evidence>
<feature type="transmembrane region" description="Helical" evidence="8">
    <location>
        <begin position="77"/>
        <end position="94"/>
    </location>
</feature>
<feature type="transmembrane region" description="Helical" evidence="8">
    <location>
        <begin position="106"/>
        <end position="127"/>
    </location>
</feature>
<proteinExistence type="inferred from homology"/>
<dbReference type="InterPro" id="IPR000522">
    <property type="entry name" value="ABC_transptr_permease_BtuC"/>
</dbReference>
<evidence type="ECO:0000256" key="2">
    <source>
        <dbReference type="ARBA" id="ARBA00007935"/>
    </source>
</evidence>
<evidence type="ECO:0000256" key="4">
    <source>
        <dbReference type="ARBA" id="ARBA00022475"/>
    </source>
</evidence>
<reference evidence="9 10" key="1">
    <citation type="submission" date="2018-05" db="EMBL/GenBank/DDBJ databases">
        <title>Genomic Encyclopedia of Type Strains, Phase IV (KMG-IV): sequencing the most valuable type-strain genomes for metagenomic binning, comparative biology and taxonomic classification.</title>
        <authorList>
            <person name="Goeker M."/>
        </authorList>
    </citation>
    <scope>NUCLEOTIDE SEQUENCE [LARGE SCALE GENOMIC DNA]</scope>
    <source>
        <strain evidence="9 10">DSM 566</strain>
    </source>
</reference>
<keyword evidence="5 8" id="KW-0812">Transmembrane</keyword>
<evidence type="ECO:0000313" key="9">
    <source>
        <dbReference type="EMBL" id="PXW95162.1"/>
    </source>
</evidence>
<evidence type="ECO:0000256" key="3">
    <source>
        <dbReference type="ARBA" id="ARBA00022448"/>
    </source>
</evidence>
<comment type="caution">
    <text evidence="9">The sequence shown here is derived from an EMBL/GenBank/DDBJ whole genome shotgun (WGS) entry which is preliminary data.</text>
</comment>
<comment type="similarity">
    <text evidence="2">Belongs to the binding-protein-dependent transport system permease family. FecCD subfamily.</text>
</comment>
<gene>
    <name evidence="9" type="ORF">C7444_1107</name>
</gene>
<dbReference type="AlphaFoldDB" id="A0A318GYG6"/>
<dbReference type="OrthoDB" id="9782305at2"/>
<keyword evidence="10" id="KW-1185">Reference proteome</keyword>
<dbReference type="FunFam" id="1.10.3470.10:FF:000001">
    <property type="entry name" value="Vitamin B12 ABC transporter permease BtuC"/>
    <property type="match status" value="1"/>
</dbReference>
<dbReference type="EMBL" id="QJJS01000010">
    <property type="protein sequence ID" value="PXW95162.1"/>
    <property type="molecule type" value="Genomic_DNA"/>
</dbReference>